<evidence type="ECO:0000313" key="2">
    <source>
        <dbReference type="Proteomes" id="UP001596457"/>
    </source>
</evidence>
<dbReference type="EMBL" id="JBHTBZ010000005">
    <property type="protein sequence ID" value="MFC7459194.1"/>
    <property type="molecule type" value="Genomic_DNA"/>
</dbReference>
<accession>A0ABW2S6Q7</accession>
<dbReference type="Proteomes" id="UP001596457">
    <property type="component" value="Unassembled WGS sequence"/>
</dbReference>
<name>A0ABW2S6Q7_9BURK</name>
<reference evidence="2" key="1">
    <citation type="journal article" date="2019" name="Int. J. Syst. Evol. Microbiol.">
        <title>The Global Catalogue of Microorganisms (GCM) 10K type strain sequencing project: providing services to taxonomists for standard genome sequencing and annotation.</title>
        <authorList>
            <consortium name="The Broad Institute Genomics Platform"/>
            <consortium name="The Broad Institute Genome Sequencing Center for Infectious Disease"/>
            <person name="Wu L."/>
            <person name="Ma J."/>
        </authorList>
    </citation>
    <scope>NUCLEOTIDE SEQUENCE [LARGE SCALE GENOMIC DNA]</scope>
    <source>
        <strain evidence="2">CCUG 53903</strain>
    </source>
</reference>
<comment type="caution">
    <text evidence="1">The sequence shown here is derived from an EMBL/GenBank/DDBJ whole genome shotgun (WGS) entry which is preliminary data.</text>
</comment>
<gene>
    <name evidence="1" type="ORF">ACFQU0_01985</name>
</gene>
<sequence>MQLKNLSTEVDLVLPDDLLWSDEHNWSPTVASTSYLVTGALLIQSATRQAGRPITLVGAPDMAWVTRATVEQLRVWAAAPVGSATGRFELTFADGRAFTVVFRHADSPIEAEPVLGIPAQDDGAFYRLTLRFLEIF</sequence>
<dbReference type="RefSeq" id="WP_382198349.1">
    <property type="nucleotide sequence ID" value="NZ_JBHTBZ010000005.1"/>
</dbReference>
<evidence type="ECO:0000313" key="1">
    <source>
        <dbReference type="EMBL" id="MFC7459194.1"/>
    </source>
</evidence>
<protein>
    <submittedName>
        <fullName evidence="1">Uncharacterized protein</fullName>
    </submittedName>
</protein>
<keyword evidence="2" id="KW-1185">Reference proteome</keyword>
<proteinExistence type="predicted"/>
<organism evidence="1 2">
    <name type="scientific">Hydrogenophaga defluvii</name>
    <dbReference type="NCBI Taxonomy" id="249410"/>
    <lineage>
        <taxon>Bacteria</taxon>
        <taxon>Pseudomonadati</taxon>
        <taxon>Pseudomonadota</taxon>
        <taxon>Betaproteobacteria</taxon>
        <taxon>Burkholderiales</taxon>
        <taxon>Comamonadaceae</taxon>
        <taxon>Hydrogenophaga</taxon>
    </lineage>
</organism>